<evidence type="ECO:0000256" key="7">
    <source>
        <dbReference type="ARBA" id="ARBA00022832"/>
    </source>
</evidence>
<evidence type="ECO:0000256" key="1">
    <source>
        <dbReference type="ARBA" id="ARBA00004141"/>
    </source>
</evidence>
<feature type="transmembrane region" description="Helical" evidence="14">
    <location>
        <begin position="107"/>
        <end position="129"/>
    </location>
</feature>
<dbReference type="UniPathway" id="UPA00094"/>
<feature type="transmembrane region" description="Helical" evidence="14">
    <location>
        <begin position="339"/>
        <end position="362"/>
    </location>
</feature>
<keyword evidence="11" id="KW-0275">Fatty acid biosynthesis</keyword>
<evidence type="ECO:0000256" key="8">
    <source>
        <dbReference type="ARBA" id="ARBA00022989"/>
    </source>
</evidence>
<protein>
    <recommendedName>
        <fullName evidence="4">very-long-chain (3R)-3-hydroxyacyl-CoA dehydratase</fullName>
        <ecNumber evidence="4">4.2.1.134</ecNumber>
    </recommendedName>
</protein>
<dbReference type="Pfam" id="PF04387">
    <property type="entry name" value="PTPLA"/>
    <property type="match status" value="3"/>
</dbReference>
<dbReference type="Proteomes" id="UP000591131">
    <property type="component" value="Unassembled WGS sequence"/>
</dbReference>
<evidence type="ECO:0000256" key="14">
    <source>
        <dbReference type="SAM" id="Phobius"/>
    </source>
</evidence>
<evidence type="ECO:0000256" key="9">
    <source>
        <dbReference type="ARBA" id="ARBA00023098"/>
    </source>
</evidence>
<reference evidence="15 16" key="1">
    <citation type="submission" date="2020-04" db="EMBL/GenBank/DDBJ databases">
        <title>Perkinsus chesapeaki whole genome sequence.</title>
        <authorList>
            <person name="Bogema D.R."/>
        </authorList>
    </citation>
    <scope>NUCLEOTIDE SEQUENCE [LARGE SCALE GENOMIC DNA]</scope>
    <source>
        <strain evidence="15">ATCC PRA-425</strain>
    </source>
</reference>
<comment type="similarity">
    <text evidence="3">Belongs to the very long-chain fatty acids dehydratase HACD family.</text>
</comment>
<evidence type="ECO:0000256" key="3">
    <source>
        <dbReference type="ARBA" id="ARBA00007811"/>
    </source>
</evidence>
<feature type="transmembrane region" description="Helical" evidence="14">
    <location>
        <begin position="297"/>
        <end position="319"/>
    </location>
</feature>
<comment type="catalytic activity">
    <reaction evidence="13">
        <text>a very-long-chain (3R)-3-hydroxyacyl-CoA = a very-long-chain (2E)-enoyl-CoA + H2O</text>
        <dbReference type="Rhea" id="RHEA:45812"/>
        <dbReference type="ChEBI" id="CHEBI:15377"/>
        <dbReference type="ChEBI" id="CHEBI:83728"/>
        <dbReference type="ChEBI" id="CHEBI:85440"/>
        <dbReference type="EC" id="4.2.1.134"/>
    </reaction>
</comment>
<evidence type="ECO:0000256" key="2">
    <source>
        <dbReference type="ARBA" id="ARBA00005194"/>
    </source>
</evidence>
<evidence type="ECO:0000256" key="4">
    <source>
        <dbReference type="ARBA" id="ARBA00013122"/>
    </source>
</evidence>
<keyword evidence="16" id="KW-1185">Reference proteome</keyword>
<dbReference type="EC" id="4.2.1.134" evidence="4"/>
<keyword evidence="5" id="KW-0444">Lipid biosynthesis</keyword>
<evidence type="ECO:0000313" key="16">
    <source>
        <dbReference type="Proteomes" id="UP000591131"/>
    </source>
</evidence>
<evidence type="ECO:0000256" key="11">
    <source>
        <dbReference type="ARBA" id="ARBA00023160"/>
    </source>
</evidence>
<dbReference type="OrthoDB" id="46988at2759"/>
<keyword evidence="6 14" id="KW-0812">Transmembrane</keyword>
<dbReference type="GO" id="GO:0030497">
    <property type="term" value="P:fatty acid elongation"/>
    <property type="evidence" value="ECO:0007669"/>
    <property type="project" value="TreeGrafter"/>
</dbReference>
<comment type="pathway">
    <text evidence="2">Lipid metabolism; fatty acid biosynthesis.</text>
</comment>
<feature type="transmembrane region" description="Helical" evidence="14">
    <location>
        <begin position="40"/>
        <end position="62"/>
    </location>
</feature>
<evidence type="ECO:0000256" key="13">
    <source>
        <dbReference type="ARBA" id="ARBA00036671"/>
    </source>
</evidence>
<dbReference type="GO" id="GO:0042761">
    <property type="term" value="P:very long-chain fatty acid biosynthetic process"/>
    <property type="evidence" value="ECO:0007669"/>
    <property type="project" value="TreeGrafter"/>
</dbReference>
<keyword evidence="9" id="KW-0443">Lipid metabolism</keyword>
<keyword evidence="10 14" id="KW-0472">Membrane</keyword>
<dbReference type="AlphaFoldDB" id="A0A7J6MYV2"/>
<feature type="transmembrane region" description="Helical" evidence="14">
    <location>
        <begin position="9"/>
        <end position="28"/>
    </location>
</feature>
<keyword evidence="8 14" id="KW-1133">Transmembrane helix</keyword>
<evidence type="ECO:0000256" key="10">
    <source>
        <dbReference type="ARBA" id="ARBA00023136"/>
    </source>
</evidence>
<evidence type="ECO:0000256" key="5">
    <source>
        <dbReference type="ARBA" id="ARBA00022516"/>
    </source>
</evidence>
<evidence type="ECO:0000256" key="12">
    <source>
        <dbReference type="ARBA" id="ARBA00023239"/>
    </source>
</evidence>
<dbReference type="GO" id="GO:0030148">
    <property type="term" value="P:sphingolipid biosynthetic process"/>
    <property type="evidence" value="ECO:0007669"/>
    <property type="project" value="TreeGrafter"/>
</dbReference>
<sequence length="385" mass="43930">MHKLVRRYLLLYNCIQALGWSYILYATLSSPLWTVNRTVVNAIYVFQGLAILEVINSAAGIVRSKTLTTVVQMPSRLFTLSMQLRRKMVLWVAAHGYGMEISFDPDLAAVFVGAAGIPCSLLPYCVVIYDVLPVVEKQRILSLSLPNSFNFSFDFAIFLKVTLLLYFPGLYLQYNHMLDQRSKYLGPQNRRHRRQAITGPLPALSDKVIEPLYVFQGMAVLEILHSVFGLVRASPIITTIQVYSRVQLIYLHYRCRDVADQSPGLVPMVLAWSITEVVRYSYLGLHMSIGAPYFLKWLRYTLFLVLYPLGVYGEMRVIYDVLPVVEKEHILSVAMPNSFNFSFNFAAFLKFLLAIYLPGLYVQYTHMLHQRKKQLQGGGSAKKSQ</sequence>
<name>A0A7J6MYV2_PERCH</name>
<gene>
    <name evidence="15" type="ORF">FOL47_004954</name>
</gene>
<comment type="caution">
    <text evidence="15">The sequence shown here is derived from an EMBL/GenBank/DDBJ whole genome shotgun (WGS) entry which is preliminary data.</text>
</comment>
<dbReference type="GO" id="GO:0102158">
    <property type="term" value="F:very-long-chain (3R)-3-hydroxyacyl-CoA dehydratase activity"/>
    <property type="evidence" value="ECO:0007669"/>
    <property type="project" value="UniProtKB-EC"/>
</dbReference>
<feature type="transmembrane region" description="Helical" evidence="14">
    <location>
        <begin position="149"/>
        <end position="172"/>
    </location>
</feature>
<keyword evidence="12" id="KW-0456">Lyase</keyword>
<dbReference type="PANTHER" id="PTHR11035">
    <property type="entry name" value="VERY-LONG-CHAIN (3R)-3-HYDROXYACYL-COA DEHYDRATASE"/>
    <property type="match status" value="1"/>
</dbReference>
<organism evidence="15 16">
    <name type="scientific">Perkinsus chesapeaki</name>
    <name type="common">Clam parasite</name>
    <name type="synonym">Perkinsus andrewsi</name>
    <dbReference type="NCBI Taxonomy" id="330153"/>
    <lineage>
        <taxon>Eukaryota</taxon>
        <taxon>Sar</taxon>
        <taxon>Alveolata</taxon>
        <taxon>Perkinsozoa</taxon>
        <taxon>Perkinsea</taxon>
        <taxon>Perkinsida</taxon>
        <taxon>Perkinsidae</taxon>
        <taxon>Perkinsus</taxon>
    </lineage>
</organism>
<dbReference type="GO" id="GO:0005789">
    <property type="term" value="C:endoplasmic reticulum membrane"/>
    <property type="evidence" value="ECO:0007669"/>
    <property type="project" value="TreeGrafter"/>
</dbReference>
<dbReference type="PANTHER" id="PTHR11035:SF3">
    <property type="entry name" value="VERY-LONG-CHAIN (3R)-3-HYDROXYACYL-COA DEHYDRATASE"/>
    <property type="match status" value="1"/>
</dbReference>
<evidence type="ECO:0000313" key="15">
    <source>
        <dbReference type="EMBL" id="KAF4676783.1"/>
    </source>
</evidence>
<keyword evidence="7" id="KW-0276">Fatty acid metabolism</keyword>
<dbReference type="EMBL" id="JAAPAO010000028">
    <property type="protein sequence ID" value="KAF4676783.1"/>
    <property type="molecule type" value="Genomic_DNA"/>
</dbReference>
<dbReference type="InterPro" id="IPR007482">
    <property type="entry name" value="Tyr_Pase-like_PTPLA"/>
</dbReference>
<evidence type="ECO:0000256" key="6">
    <source>
        <dbReference type="ARBA" id="ARBA00022692"/>
    </source>
</evidence>
<comment type="subcellular location">
    <subcellularLocation>
        <location evidence="1">Membrane</location>
        <topology evidence="1">Multi-pass membrane protein</topology>
    </subcellularLocation>
</comment>
<proteinExistence type="inferred from homology"/>
<accession>A0A7J6MYV2</accession>